<evidence type="ECO:0000313" key="1">
    <source>
        <dbReference type="EMBL" id="MBB6505642.1"/>
    </source>
</evidence>
<organism evidence="1 2">
    <name type="scientific">Sphingomonas endophytica</name>
    <dbReference type="NCBI Taxonomy" id="869719"/>
    <lineage>
        <taxon>Bacteria</taxon>
        <taxon>Pseudomonadati</taxon>
        <taxon>Pseudomonadota</taxon>
        <taxon>Alphaproteobacteria</taxon>
        <taxon>Sphingomonadales</taxon>
        <taxon>Sphingomonadaceae</taxon>
        <taxon>Sphingomonas</taxon>
    </lineage>
</organism>
<name>A0A7X0JF82_9SPHN</name>
<reference evidence="1 2" key="2">
    <citation type="submission" date="2020-08" db="EMBL/GenBank/DDBJ databases">
        <authorList>
            <person name="Partida-Martinez L."/>
            <person name="Huntemann M."/>
            <person name="Clum A."/>
            <person name="Wang J."/>
            <person name="Palaniappan K."/>
            <person name="Ritter S."/>
            <person name="Chen I.-M."/>
            <person name="Stamatis D."/>
            <person name="Reddy T."/>
            <person name="O'Malley R."/>
            <person name="Daum C."/>
            <person name="Shapiro N."/>
            <person name="Ivanova N."/>
            <person name="Kyrpides N."/>
            <person name="Woyke T."/>
        </authorList>
    </citation>
    <scope>NUCLEOTIDE SEQUENCE [LARGE SCALE GENOMIC DNA]</scope>
    <source>
        <strain evidence="1 2">AS3.13</strain>
    </source>
</reference>
<sequence length="36" mass="3977">MLTFGGAPMVPRHMNERRLCGQGLPGHEWQDVGLKG</sequence>
<protein>
    <submittedName>
        <fullName evidence="1">Uncharacterized protein</fullName>
    </submittedName>
</protein>
<dbReference type="AlphaFoldDB" id="A0A7X0JF82"/>
<reference evidence="1 2" key="1">
    <citation type="submission" date="2020-08" db="EMBL/GenBank/DDBJ databases">
        <title>The Agave Microbiome: Exploring the role of microbial communities in plant adaptations to desert environments.</title>
        <authorList>
            <person name="Partida-Martinez L.P."/>
        </authorList>
    </citation>
    <scope>NUCLEOTIDE SEQUENCE [LARGE SCALE GENOMIC DNA]</scope>
    <source>
        <strain evidence="1 2">AS3.13</strain>
    </source>
</reference>
<proteinExistence type="predicted"/>
<comment type="caution">
    <text evidence="1">The sequence shown here is derived from an EMBL/GenBank/DDBJ whole genome shotgun (WGS) entry which is preliminary data.</text>
</comment>
<evidence type="ECO:0000313" key="2">
    <source>
        <dbReference type="Proteomes" id="UP000522313"/>
    </source>
</evidence>
<gene>
    <name evidence="1" type="ORF">F4693_002637</name>
</gene>
<dbReference type="Proteomes" id="UP000522313">
    <property type="component" value="Unassembled WGS sequence"/>
</dbReference>
<accession>A0A7X0JF82</accession>
<dbReference type="EMBL" id="JACHBT010000014">
    <property type="protein sequence ID" value="MBB6505642.1"/>
    <property type="molecule type" value="Genomic_DNA"/>
</dbReference>